<accession>A0A0F7LAW1</accession>
<dbReference type="EMBL" id="KR029604">
    <property type="protein sequence ID" value="AKH48487.1"/>
    <property type="molecule type" value="Genomic_DNA"/>
</dbReference>
<reference evidence="1" key="1">
    <citation type="journal article" date="2015" name="Front. Microbiol.">
        <title>Combining genomic sequencing methods to explore viral diversity and reveal potential virus-host interactions.</title>
        <authorList>
            <person name="Chow C.E."/>
            <person name="Winget D.M."/>
            <person name="White R.A.III."/>
            <person name="Hallam S.J."/>
            <person name="Suttle C.A."/>
        </authorList>
    </citation>
    <scope>NUCLEOTIDE SEQUENCE</scope>
    <source>
        <strain evidence="1">Oxic1_9</strain>
    </source>
</reference>
<protein>
    <submittedName>
        <fullName evidence="1">Uncharacterized protein</fullName>
    </submittedName>
</protein>
<reference evidence="1" key="2">
    <citation type="submission" date="2015-03" db="EMBL/GenBank/DDBJ databases">
        <authorList>
            <person name="Chow C.-E.T."/>
            <person name="Winget D.M."/>
            <person name="White R.A.III."/>
            <person name="Hallam S.J."/>
            <person name="Suttle C.A."/>
        </authorList>
    </citation>
    <scope>NUCLEOTIDE SEQUENCE</scope>
    <source>
        <strain evidence="1">Oxic1_9</strain>
    </source>
</reference>
<name>A0A0F7LAW1_9VIRU</name>
<proteinExistence type="predicted"/>
<evidence type="ECO:0000313" key="1">
    <source>
        <dbReference type="EMBL" id="AKH48487.1"/>
    </source>
</evidence>
<sequence length="53" mass="6203">MNNRKIIPCQSQIFIISGLIVRQFERTLQTRRIDSSLTDFKCKRCLPFGGEPF</sequence>
<organism evidence="1">
    <name type="scientific">uncultured marine virus</name>
    <dbReference type="NCBI Taxonomy" id="186617"/>
    <lineage>
        <taxon>Viruses</taxon>
        <taxon>environmental samples</taxon>
    </lineage>
</organism>